<name>A0A0C3KJ24_9AGAM</name>
<gene>
    <name evidence="7" type="ORF">M407DRAFT_20929</name>
    <name evidence="6" type="ORF">M407DRAFT_28974</name>
</gene>
<keyword evidence="3 5" id="KW-1133">Transmembrane helix</keyword>
<evidence type="ECO:0000313" key="8">
    <source>
        <dbReference type="Proteomes" id="UP000054248"/>
    </source>
</evidence>
<feature type="transmembrane region" description="Helical" evidence="5">
    <location>
        <begin position="60"/>
        <end position="82"/>
    </location>
</feature>
<dbReference type="Proteomes" id="UP000054248">
    <property type="component" value="Unassembled WGS sequence"/>
</dbReference>
<accession>A0A0C3KJ24</accession>
<dbReference type="AlphaFoldDB" id="A0A0C3KJ24"/>
<keyword evidence="4 5" id="KW-0472">Membrane</keyword>
<evidence type="ECO:0000256" key="5">
    <source>
        <dbReference type="SAM" id="Phobius"/>
    </source>
</evidence>
<reference evidence="6 8" key="1">
    <citation type="submission" date="2014-04" db="EMBL/GenBank/DDBJ databases">
        <authorList>
            <consortium name="DOE Joint Genome Institute"/>
            <person name="Kuo A."/>
            <person name="Girlanda M."/>
            <person name="Perotto S."/>
            <person name="Kohler A."/>
            <person name="Nagy L.G."/>
            <person name="Floudas D."/>
            <person name="Copeland A."/>
            <person name="Barry K.W."/>
            <person name="Cichocki N."/>
            <person name="Veneault-Fourrey C."/>
            <person name="LaButti K."/>
            <person name="Lindquist E.A."/>
            <person name="Lipzen A."/>
            <person name="Lundell T."/>
            <person name="Morin E."/>
            <person name="Murat C."/>
            <person name="Sun H."/>
            <person name="Tunlid A."/>
            <person name="Henrissat B."/>
            <person name="Grigoriev I.V."/>
            <person name="Hibbett D.S."/>
            <person name="Martin F."/>
            <person name="Nordberg H.P."/>
            <person name="Cantor M.N."/>
            <person name="Hua S.X."/>
        </authorList>
    </citation>
    <scope>NUCLEOTIDE SEQUENCE [LARGE SCALE GENOMIC DNA]</scope>
    <source>
        <strain evidence="6 8">MUT 4182</strain>
    </source>
</reference>
<dbReference type="GO" id="GO:0016020">
    <property type="term" value="C:membrane"/>
    <property type="evidence" value="ECO:0007669"/>
    <property type="project" value="UniProtKB-SubCell"/>
</dbReference>
<evidence type="ECO:0000313" key="7">
    <source>
        <dbReference type="EMBL" id="KIO30073.1"/>
    </source>
</evidence>
<comment type="subcellular location">
    <subcellularLocation>
        <location evidence="1">Membrane</location>
        <topology evidence="1">Multi-pass membrane protein</topology>
    </subcellularLocation>
</comment>
<dbReference type="EMBL" id="KN823138">
    <property type="protein sequence ID" value="KIO21453.1"/>
    <property type="molecule type" value="Genomic_DNA"/>
</dbReference>
<evidence type="ECO:0000256" key="4">
    <source>
        <dbReference type="ARBA" id="ARBA00023136"/>
    </source>
</evidence>
<protein>
    <recommendedName>
        <fullName evidence="9">DUF1772-domain-containing protein</fullName>
    </recommendedName>
</protein>
<proteinExistence type="predicted"/>
<dbReference type="PANTHER" id="PTHR35042">
    <property type="entry name" value="ANTHRONE OXYGENASE ENCC"/>
    <property type="match status" value="1"/>
</dbReference>
<evidence type="ECO:0000256" key="1">
    <source>
        <dbReference type="ARBA" id="ARBA00004141"/>
    </source>
</evidence>
<organism evidence="6 8">
    <name type="scientific">Tulasnella calospora MUT 4182</name>
    <dbReference type="NCBI Taxonomy" id="1051891"/>
    <lineage>
        <taxon>Eukaryota</taxon>
        <taxon>Fungi</taxon>
        <taxon>Dikarya</taxon>
        <taxon>Basidiomycota</taxon>
        <taxon>Agaricomycotina</taxon>
        <taxon>Agaricomycetes</taxon>
        <taxon>Cantharellales</taxon>
        <taxon>Tulasnellaceae</taxon>
        <taxon>Tulasnella</taxon>
    </lineage>
</organism>
<keyword evidence="8" id="KW-1185">Reference proteome</keyword>
<evidence type="ECO:0008006" key="9">
    <source>
        <dbReference type="Google" id="ProtNLM"/>
    </source>
</evidence>
<evidence type="ECO:0000313" key="6">
    <source>
        <dbReference type="EMBL" id="KIO21453.1"/>
    </source>
</evidence>
<dbReference type="Pfam" id="PF08592">
    <property type="entry name" value="Anthrone_oxy"/>
    <property type="match status" value="1"/>
</dbReference>
<dbReference type="EMBL" id="KN822976">
    <property type="protein sequence ID" value="KIO30073.1"/>
    <property type="molecule type" value="Genomic_DNA"/>
</dbReference>
<reference evidence="8" key="2">
    <citation type="submission" date="2015-01" db="EMBL/GenBank/DDBJ databases">
        <title>Evolutionary Origins and Diversification of the Mycorrhizal Mutualists.</title>
        <authorList>
            <consortium name="DOE Joint Genome Institute"/>
            <consortium name="Mycorrhizal Genomics Consortium"/>
            <person name="Kohler A."/>
            <person name="Kuo A."/>
            <person name="Nagy L.G."/>
            <person name="Floudas D."/>
            <person name="Copeland A."/>
            <person name="Barry K.W."/>
            <person name="Cichocki N."/>
            <person name="Veneault-Fourrey C."/>
            <person name="LaButti K."/>
            <person name="Lindquist E.A."/>
            <person name="Lipzen A."/>
            <person name="Lundell T."/>
            <person name="Morin E."/>
            <person name="Murat C."/>
            <person name="Riley R."/>
            <person name="Ohm R."/>
            <person name="Sun H."/>
            <person name="Tunlid A."/>
            <person name="Henrissat B."/>
            <person name="Grigoriev I.V."/>
            <person name="Hibbett D.S."/>
            <person name="Martin F."/>
        </authorList>
    </citation>
    <scope>NUCLEOTIDE SEQUENCE [LARGE SCALE GENOMIC DNA]</scope>
    <source>
        <strain evidence="8">MUT 4182</strain>
    </source>
</reference>
<reference evidence="6" key="3">
    <citation type="submission" date="2015-02" db="EMBL/GenBank/DDBJ databases">
        <title>Evolutionary Origins and Diversification of the Mycorrhizal Mutualists.</title>
        <authorList>
            <consortium name="DOE Joint Genome Institute"/>
            <consortium name="Mycorrhizal Genomics Consortium"/>
            <person name="Kohler A."/>
            <person name="Kuo A."/>
            <person name="Nagy L.G."/>
            <person name="Floudas D."/>
            <person name="Copeland A."/>
            <person name="Barry K.W."/>
            <person name="Cichocki N."/>
            <person name="Veneault-Fourrey C."/>
            <person name="LaButti K."/>
            <person name="Lindquist E.A."/>
            <person name="Lipzen A."/>
            <person name="Lundell T."/>
            <person name="Morin E."/>
            <person name="Murat C."/>
            <person name="Riley R."/>
            <person name="Ohm R."/>
            <person name="Sun H."/>
            <person name="Tunlid A."/>
            <person name="Henrissat B."/>
            <person name="Grigoriev I.V."/>
            <person name="Hibbett D.S."/>
            <person name="Martin F."/>
        </authorList>
    </citation>
    <scope>NUCLEOTIDE SEQUENCE</scope>
    <source>
        <strain evidence="6 8">MUT 4182</strain>
    </source>
</reference>
<feature type="transmembrane region" description="Helical" evidence="5">
    <location>
        <begin position="103"/>
        <end position="126"/>
    </location>
</feature>
<keyword evidence="2 5" id="KW-0812">Transmembrane</keyword>
<evidence type="ECO:0000256" key="3">
    <source>
        <dbReference type="ARBA" id="ARBA00022989"/>
    </source>
</evidence>
<dbReference type="PANTHER" id="PTHR35042:SF1">
    <property type="entry name" value="DUF1772-DOMAIN-CONTAINING PROTEIN"/>
    <property type="match status" value="1"/>
</dbReference>
<dbReference type="InterPro" id="IPR013901">
    <property type="entry name" value="Anthrone_oxy"/>
</dbReference>
<sequence>MSSRSSFLTSFVSSARLVGVVGTGLLAGYDIGLSHSVIPALVNSSLPGDRLVAAWNQIFNSAAGFVIPVIVGSTVAFLEAAYRASIRTTQVKTIFGLTNGRQLVIAAFAAFATLPYSAISVTPVIYRLKGANKDIEESRSKEGIAFVDAASVKEDVEAWGKKNAVRAVLFTASFVLGLTAV</sequence>
<dbReference type="OrthoDB" id="5954308at2759"/>
<evidence type="ECO:0000256" key="2">
    <source>
        <dbReference type="ARBA" id="ARBA00022692"/>
    </source>
</evidence>
<dbReference type="HOGENOM" id="CLU_126155_0_0_1"/>